<name>A0A494TC47_SPHPE</name>
<dbReference type="Pfam" id="PF07110">
    <property type="entry name" value="EthD"/>
    <property type="match status" value="1"/>
</dbReference>
<dbReference type="OrthoDB" id="6369070at2"/>
<accession>A0A494TC47</accession>
<sequence length="199" mass="21943">MLVVQRARGDVAMTTVKTVDFMPRRKDISRADFRQHYEERHAPLAVPLFPFRRYRRNHLVDQGIEPGFDCVSEFWVSSLEAIGALMTGETGETMRADERKFLDQVANIAVRADPVLVDNDTGTRLLMIHDDGGKSDALIEACRKVGAGLDLLSPLDERKSPFAAIARIGDTAPTLPPGWRAGPTLSVTLTETDPATLQG</sequence>
<feature type="domain" description="EthD" evidence="1">
    <location>
        <begin position="26"/>
        <end position="103"/>
    </location>
</feature>
<evidence type="ECO:0000313" key="3">
    <source>
        <dbReference type="Proteomes" id="UP000276254"/>
    </source>
</evidence>
<gene>
    <name evidence="2" type="ORF">D3Y57_15135</name>
</gene>
<reference evidence="2 3" key="1">
    <citation type="submission" date="2018-09" db="EMBL/GenBank/DDBJ databases">
        <title>Sphingomonas peninsula sp. nov., isolated from fildes peninsula, Antarctic soil.</title>
        <authorList>
            <person name="Yingchao G."/>
        </authorList>
    </citation>
    <scope>NUCLEOTIDE SEQUENCE [LARGE SCALE GENOMIC DNA]</scope>
    <source>
        <strain evidence="2 3">YZ-8</strain>
    </source>
</reference>
<dbReference type="EMBL" id="CP032829">
    <property type="protein sequence ID" value="AYJ87029.1"/>
    <property type="molecule type" value="Genomic_DNA"/>
</dbReference>
<evidence type="ECO:0000259" key="1">
    <source>
        <dbReference type="Pfam" id="PF07110"/>
    </source>
</evidence>
<evidence type="ECO:0000313" key="2">
    <source>
        <dbReference type="EMBL" id="AYJ87029.1"/>
    </source>
</evidence>
<dbReference type="InterPro" id="IPR011008">
    <property type="entry name" value="Dimeric_a/b-barrel"/>
</dbReference>
<keyword evidence="3" id="KW-1185">Reference proteome</keyword>
<dbReference type="Gene3D" id="3.30.70.100">
    <property type="match status" value="1"/>
</dbReference>
<dbReference type="Proteomes" id="UP000276254">
    <property type="component" value="Chromosome"/>
</dbReference>
<organism evidence="2 3">
    <name type="scientific">Sphingomonas paeninsulae</name>
    <dbReference type="NCBI Taxonomy" id="2319844"/>
    <lineage>
        <taxon>Bacteria</taxon>
        <taxon>Pseudomonadati</taxon>
        <taxon>Pseudomonadota</taxon>
        <taxon>Alphaproteobacteria</taxon>
        <taxon>Sphingomonadales</taxon>
        <taxon>Sphingomonadaceae</taxon>
        <taxon>Sphingomonas</taxon>
    </lineage>
</organism>
<dbReference type="AlphaFoldDB" id="A0A494TC47"/>
<dbReference type="InterPro" id="IPR009799">
    <property type="entry name" value="EthD_dom"/>
</dbReference>
<dbReference type="SUPFAM" id="SSF54909">
    <property type="entry name" value="Dimeric alpha+beta barrel"/>
    <property type="match status" value="1"/>
</dbReference>
<dbReference type="GO" id="GO:0016491">
    <property type="term" value="F:oxidoreductase activity"/>
    <property type="evidence" value="ECO:0007669"/>
    <property type="project" value="InterPro"/>
</dbReference>
<dbReference type="KEGG" id="spha:D3Y57_15135"/>
<protein>
    <submittedName>
        <fullName evidence="2">EthD family reductase</fullName>
    </submittedName>
</protein>
<dbReference type="NCBIfam" id="TIGR02118">
    <property type="entry name" value="EthD family reductase"/>
    <property type="match status" value="1"/>
</dbReference>
<proteinExistence type="predicted"/>